<comment type="caution">
    <text evidence="1">The sequence shown here is derived from an EMBL/GenBank/DDBJ whole genome shotgun (WGS) entry which is preliminary data.</text>
</comment>
<evidence type="ECO:0000313" key="2">
    <source>
        <dbReference type="Proteomes" id="UP000886998"/>
    </source>
</evidence>
<name>A0A8X7CRF2_9ARAC</name>
<dbReference type="Proteomes" id="UP000886998">
    <property type="component" value="Unassembled WGS sequence"/>
</dbReference>
<protein>
    <submittedName>
        <fullName evidence="1">Uncharacterized protein</fullName>
    </submittedName>
</protein>
<dbReference type="EMBL" id="BMAV01022931">
    <property type="protein sequence ID" value="GFY78318.1"/>
    <property type="molecule type" value="Genomic_DNA"/>
</dbReference>
<accession>A0A8X7CRF2</accession>
<organism evidence="1 2">
    <name type="scientific">Trichonephila inaurata madagascariensis</name>
    <dbReference type="NCBI Taxonomy" id="2747483"/>
    <lineage>
        <taxon>Eukaryota</taxon>
        <taxon>Metazoa</taxon>
        <taxon>Ecdysozoa</taxon>
        <taxon>Arthropoda</taxon>
        <taxon>Chelicerata</taxon>
        <taxon>Arachnida</taxon>
        <taxon>Araneae</taxon>
        <taxon>Araneomorphae</taxon>
        <taxon>Entelegynae</taxon>
        <taxon>Araneoidea</taxon>
        <taxon>Nephilidae</taxon>
        <taxon>Trichonephila</taxon>
        <taxon>Trichonephila inaurata</taxon>
    </lineage>
</organism>
<evidence type="ECO:0000313" key="1">
    <source>
        <dbReference type="EMBL" id="GFY78318.1"/>
    </source>
</evidence>
<reference evidence="1" key="1">
    <citation type="submission" date="2020-08" db="EMBL/GenBank/DDBJ databases">
        <title>Multicomponent nature underlies the extraordinary mechanical properties of spider dragline silk.</title>
        <authorList>
            <person name="Kono N."/>
            <person name="Nakamura H."/>
            <person name="Mori M."/>
            <person name="Yoshida Y."/>
            <person name="Ohtoshi R."/>
            <person name="Malay A.D."/>
            <person name="Moran D.A.P."/>
            <person name="Tomita M."/>
            <person name="Numata K."/>
            <person name="Arakawa K."/>
        </authorList>
    </citation>
    <scope>NUCLEOTIDE SEQUENCE</scope>
</reference>
<sequence>MPGLYFSYLFCPPGSSRSTPLVPEPAPWPKSVEAPRSTCPRTGFLYLQMPLGQSTCPSTFMRSTDAVEAINQLESQHYVFRNPTSIITYKGSHLKITVTSKTSFISPYGGLPRSKGQIEKNKILPSLLWII</sequence>
<proteinExistence type="predicted"/>
<keyword evidence="2" id="KW-1185">Reference proteome</keyword>
<dbReference type="AlphaFoldDB" id="A0A8X7CRF2"/>
<gene>
    <name evidence="1" type="ORF">TNIN_153531</name>
</gene>